<dbReference type="SUPFAM" id="SSF48452">
    <property type="entry name" value="TPR-like"/>
    <property type="match status" value="2"/>
</dbReference>
<name>A0ABR0GKK7_9PEZI</name>
<comment type="caution">
    <text evidence="3">The sequence shown here is derived from an EMBL/GenBank/DDBJ whole genome shotgun (WGS) entry which is preliminary data.</text>
</comment>
<dbReference type="InterPro" id="IPR027417">
    <property type="entry name" value="P-loop_NTPase"/>
</dbReference>
<dbReference type="Pfam" id="PF13424">
    <property type="entry name" value="TPR_12"/>
    <property type="match status" value="6"/>
</dbReference>
<evidence type="ECO:0000259" key="2">
    <source>
        <dbReference type="Pfam" id="PF00931"/>
    </source>
</evidence>
<dbReference type="PANTHER" id="PTHR46082">
    <property type="entry name" value="ATP/GTP-BINDING PROTEIN-RELATED"/>
    <property type="match status" value="1"/>
</dbReference>
<dbReference type="NCBIfam" id="NF040586">
    <property type="entry name" value="FxSxx_TPR"/>
    <property type="match status" value="1"/>
</dbReference>
<feature type="repeat" description="TPR" evidence="1">
    <location>
        <begin position="1040"/>
        <end position="1073"/>
    </location>
</feature>
<dbReference type="InterPro" id="IPR019734">
    <property type="entry name" value="TPR_rpt"/>
</dbReference>
<dbReference type="GeneID" id="87903209"/>
<dbReference type="InterPro" id="IPR011990">
    <property type="entry name" value="TPR-like_helical_dom_sf"/>
</dbReference>
<dbReference type="Gene3D" id="3.40.50.1820">
    <property type="entry name" value="alpha/beta hydrolase"/>
    <property type="match status" value="1"/>
</dbReference>
<evidence type="ECO:0000313" key="3">
    <source>
        <dbReference type="EMBL" id="KAK4656281.1"/>
    </source>
</evidence>
<dbReference type="InterPro" id="IPR053137">
    <property type="entry name" value="NLR-like"/>
</dbReference>
<proteinExistence type="predicted"/>
<dbReference type="SUPFAM" id="SSF52540">
    <property type="entry name" value="P-loop containing nucleoside triphosphate hydrolases"/>
    <property type="match status" value="1"/>
</dbReference>
<dbReference type="EMBL" id="JAFFHA010000005">
    <property type="protein sequence ID" value="KAK4656281.1"/>
    <property type="molecule type" value="Genomic_DNA"/>
</dbReference>
<reference evidence="3 4" key="1">
    <citation type="journal article" date="2023" name="bioRxiv">
        <title>High-quality genome assemblies of four members of thePodospora anserinaspecies complex.</title>
        <authorList>
            <person name="Ament-Velasquez S.L."/>
            <person name="Vogan A.A."/>
            <person name="Wallerman O."/>
            <person name="Hartmann F."/>
            <person name="Gautier V."/>
            <person name="Silar P."/>
            <person name="Giraud T."/>
            <person name="Johannesson H."/>
        </authorList>
    </citation>
    <scope>NUCLEOTIDE SEQUENCE [LARGE SCALE GENOMIC DNA]</scope>
    <source>
        <strain evidence="3 4">CBS 415.72m</strain>
    </source>
</reference>
<dbReference type="Gene3D" id="1.25.40.10">
    <property type="entry name" value="Tetratricopeptide repeat domain"/>
    <property type="match status" value="4"/>
</dbReference>
<evidence type="ECO:0000313" key="4">
    <source>
        <dbReference type="Proteomes" id="UP001323405"/>
    </source>
</evidence>
<organism evidence="3 4">
    <name type="scientific">Podospora pseudocomata</name>
    <dbReference type="NCBI Taxonomy" id="2093779"/>
    <lineage>
        <taxon>Eukaryota</taxon>
        <taxon>Fungi</taxon>
        <taxon>Dikarya</taxon>
        <taxon>Ascomycota</taxon>
        <taxon>Pezizomycotina</taxon>
        <taxon>Sordariomycetes</taxon>
        <taxon>Sordariomycetidae</taxon>
        <taxon>Sordariales</taxon>
        <taxon>Podosporaceae</taxon>
        <taxon>Podospora</taxon>
    </lineage>
</organism>
<dbReference type="Pfam" id="PF13374">
    <property type="entry name" value="TPR_10"/>
    <property type="match status" value="1"/>
</dbReference>
<dbReference type="SUPFAM" id="SSF53474">
    <property type="entry name" value="alpha/beta-Hydrolases"/>
    <property type="match status" value="1"/>
</dbReference>
<dbReference type="PRINTS" id="PR00381">
    <property type="entry name" value="KINESINLIGHT"/>
</dbReference>
<dbReference type="Gene3D" id="3.40.50.300">
    <property type="entry name" value="P-loop containing nucleotide triphosphate hydrolases"/>
    <property type="match status" value="1"/>
</dbReference>
<dbReference type="InterPro" id="IPR029058">
    <property type="entry name" value="AB_hydrolase_fold"/>
</dbReference>
<dbReference type="InterPro" id="IPR002182">
    <property type="entry name" value="NB-ARC"/>
</dbReference>
<evidence type="ECO:0000256" key="1">
    <source>
        <dbReference type="PROSITE-ProRule" id="PRU00339"/>
    </source>
</evidence>
<feature type="domain" description="NB-ARC" evidence="2">
    <location>
        <begin position="338"/>
        <end position="492"/>
    </location>
</feature>
<dbReference type="RefSeq" id="XP_062745256.1">
    <property type="nucleotide sequence ID" value="XM_062883572.1"/>
</dbReference>
<dbReference type="PANTHER" id="PTHR46082:SF6">
    <property type="entry name" value="AAA+ ATPASE DOMAIN-CONTAINING PROTEIN-RELATED"/>
    <property type="match status" value="1"/>
</dbReference>
<keyword evidence="4" id="KW-1185">Reference proteome</keyword>
<protein>
    <recommendedName>
        <fullName evidence="2">NB-ARC domain-containing protein</fullName>
    </recommendedName>
</protein>
<dbReference type="SMART" id="SM00028">
    <property type="entry name" value="TPR"/>
    <property type="match status" value="12"/>
</dbReference>
<accession>A0ABR0GKK7</accession>
<gene>
    <name evidence="3" type="ORF">QC762_0058770</name>
</gene>
<dbReference type="Proteomes" id="UP001323405">
    <property type="component" value="Unassembled WGS sequence"/>
</dbReference>
<sequence length="1245" mass="140408">MTTTEACRGLRRIVPVNDTPDDATIDIIAIHGLGTESPRTWEFKKRNGDGVVNWLSDADMLPAALPKARIYTYDWNANYFANAPVQTLLGHADTLLGLIAEDIGSQTRPIIFVASCFGGLILAEAIIRAAQEGSAYKHILLSTVGIVFLATPFQGSDAAKQARWQVLVKGIMGEQASDQLIKDLEQSHDFVHQRVQKFAEIANAKAVQLSLSCFFETRKTEMLRRILSPGWAKRLSRSVTRKILVTESSACLHGFPRQGLDATHSGMNKFQGPECPNFKLVKDAVRKLAGDASVVLKLRKNSSVKGHWIVRFGRNKEFVGRESILEDLFKRVLPSGDEDDCQRTAIEGLGGVGKTQIALETAYRTRDVQPECSVFWVPAVDATAFENAYRAIGQQLKVPGIDEEKADVKALIKSALGRENMGNWLLIIDNADDEKLLFGDTALTDYLPFSRKGSILFTTRNHKLGLRLVESENHIIAVEEMSKDEALKLLGKNLKGSQMSDTRSNSALLEFLTNLPLAIRQASAYMAKEQISTARYLKLCKSSDEDMVKLLSSHFDDRHRYKNIQNAVATTWLISFQQISDHDALAADYLRFLCFLAGKDIPHSLLPPAGTLETVEAIGTLKAYAFISQQNESDSYDIHRLVQISMLSWLDGKGERQEWTAKVLERLDDIFPWPKHENREEWIRYLPHTQHALQLRKRTDDEEATTGLLSKVGESFRSLGKYKEAEQMHRQELQLREKVLGKEHPSTLTSMNNLAGVLDSQGKYEEAEQMHRQELQLCQKVLGKEHPDTLTSMNNLAGVLNSQGKYEEAEQMHRQALQLREKVLGKEHPNTLSSMNNLALVLDSQGKYEEAEQMHRQALQLREKVLGKEHPSTLTSMNNLAGVLDSQGKYEEAEQMHRQELQLCQKVLGKEHPDTLTSMNNLAGVLNSQGKYEEQMHRQALQLCQKVLGKEHPSTLTSMNNLAGVLRSQGKYEEAEQMHRQALQLREKVLGKEHPNTLSSMNNLALVLDSQGKYEEAEQMHRQALQLREKVLGKEHPYTLTSMNNLALVLRSQGKYEEAEQIHRQALQLREKVLGKEHPSTLTSMNNLALVLDSQGKYEEAEQIHRQALQLREKVLGKEHPSTLTSMNNLALVLDSQGKYEEAEQIHRQELQLSEKVLGKEHPSTLTSMNNLAVVLRSQGKYEEAEQMHRQELQLSEKVLGKEHPDTLSSMSNLASVLDSQGKYEEAEQMHRQELQLREKVSEIR</sequence>
<keyword evidence="1" id="KW-0802">TPR repeat</keyword>
<dbReference type="PROSITE" id="PS50005">
    <property type="entry name" value="TPR"/>
    <property type="match status" value="1"/>
</dbReference>
<dbReference type="Pfam" id="PF00931">
    <property type="entry name" value="NB-ARC"/>
    <property type="match status" value="1"/>
</dbReference>